<dbReference type="InterPro" id="IPR000182">
    <property type="entry name" value="GNAT_dom"/>
</dbReference>
<dbReference type="SUPFAM" id="SSF55729">
    <property type="entry name" value="Acyl-CoA N-acyltransferases (Nat)"/>
    <property type="match status" value="1"/>
</dbReference>
<organism evidence="3 4">
    <name type="scientific">Streptomyces pactum</name>
    <dbReference type="NCBI Taxonomy" id="68249"/>
    <lineage>
        <taxon>Bacteria</taxon>
        <taxon>Bacillati</taxon>
        <taxon>Actinomycetota</taxon>
        <taxon>Actinomycetes</taxon>
        <taxon>Kitasatosporales</taxon>
        <taxon>Streptomycetaceae</taxon>
        <taxon>Streptomyces</taxon>
    </lineage>
</organism>
<dbReference type="PROSITE" id="PS51186">
    <property type="entry name" value="GNAT"/>
    <property type="match status" value="1"/>
</dbReference>
<name>A0ABS0NM14_9ACTN</name>
<comment type="caution">
    <text evidence="3">The sequence shown here is derived from an EMBL/GenBank/DDBJ whole genome shotgun (WGS) entry which is preliminary data.</text>
</comment>
<dbReference type="Pfam" id="PF00583">
    <property type="entry name" value="Acetyltransf_1"/>
    <property type="match status" value="1"/>
</dbReference>
<reference evidence="3 4" key="1">
    <citation type="submission" date="2020-09" db="EMBL/GenBank/DDBJ databases">
        <title>Biosynthesis of the nuclear factor of activated T cells inhibitor NFAT-133 and its congeners in Streptomyces pactum.</title>
        <authorList>
            <person name="Zhou W."/>
            <person name="Posri P."/>
            <person name="Abugrain M.E."/>
            <person name="Weisberg A.J."/>
            <person name="Chang J.H."/>
            <person name="Mahmud T."/>
        </authorList>
    </citation>
    <scope>NUCLEOTIDE SEQUENCE [LARGE SCALE GENOMIC DNA]</scope>
    <source>
        <strain evidence="3 4">ATCC 27456</strain>
    </source>
</reference>
<dbReference type="Gene3D" id="3.40.630.30">
    <property type="match status" value="1"/>
</dbReference>
<gene>
    <name evidence="3" type="ORF">IHE55_15705</name>
</gene>
<proteinExistence type="predicted"/>
<keyword evidence="4" id="KW-1185">Reference proteome</keyword>
<protein>
    <submittedName>
        <fullName evidence="3">GNAT family N-acetyltransferase</fullName>
    </submittedName>
</protein>
<dbReference type="Proteomes" id="UP000807371">
    <property type="component" value="Unassembled WGS sequence"/>
</dbReference>
<feature type="domain" description="N-acetyltransferase" evidence="2">
    <location>
        <begin position="61"/>
        <end position="217"/>
    </location>
</feature>
<evidence type="ECO:0000313" key="4">
    <source>
        <dbReference type="Proteomes" id="UP000807371"/>
    </source>
</evidence>
<dbReference type="InterPro" id="IPR016181">
    <property type="entry name" value="Acyl_CoA_acyltransferase"/>
</dbReference>
<accession>A0ABS0NM14</accession>
<feature type="compositionally biased region" description="Low complexity" evidence="1">
    <location>
        <begin position="1"/>
        <end position="21"/>
    </location>
</feature>
<feature type="region of interest" description="Disordered" evidence="1">
    <location>
        <begin position="1"/>
        <end position="53"/>
    </location>
</feature>
<evidence type="ECO:0000259" key="2">
    <source>
        <dbReference type="PROSITE" id="PS51186"/>
    </source>
</evidence>
<sequence>MTAPVTPAAPSAPEAASVPARAGDDRAGRTRTAPAGSADRGVTAWPPSGDRPRYEELAAPFRVRPADVRDIPAIADFEVEIAKISFGDAAVDDPARHRTRLAKAMEKSRKGMFVATRPDDDKAVGWLWMSDNQNTMTGDRYANFRSLAVADIEQRPLIAELLIATGLDFAVEHDLVEVVGKVHAGNVPMRTMYRKFGFEATHMSMKLRLVPAGRAAR</sequence>
<evidence type="ECO:0000256" key="1">
    <source>
        <dbReference type="SAM" id="MobiDB-lite"/>
    </source>
</evidence>
<dbReference type="RefSeq" id="WP_197989600.1">
    <property type="nucleotide sequence ID" value="NZ_JACYXC010000001.1"/>
</dbReference>
<dbReference type="EMBL" id="JACYXC010000001">
    <property type="protein sequence ID" value="MBH5336152.1"/>
    <property type="molecule type" value="Genomic_DNA"/>
</dbReference>
<evidence type="ECO:0000313" key="3">
    <source>
        <dbReference type="EMBL" id="MBH5336152.1"/>
    </source>
</evidence>